<name>A0ABM9P3R1_9FLAO</name>
<feature type="signal peptide" evidence="1">
    <location>
        <begin position="1"/>
        <end position="18"/>
    </location>
</feature>
<dbReference type="PANTHER" id="PTHR36919">
    <property type="entry name" value="BLR1215 PROTEIN"/>
    <property type="match status" value="1"/>
</dbReference>
<reference evidence="3 4" key="1">
    <citation type="submission" date="2024-05" db="EMBL/GenBank/DDBJ databases">
        <authorList>
            <person name="Duchaud E."/>
        </authorList>
    </citation>
    <scope>NUCLEOTIDE SEQUENCE [LARGE SCALE GENOMIC DNA]</scope>
    <source>
        <strain evidence="3">Ena-SAMPLE-TAB-13-05-2024-13:56:06:370-140302</strain>
    </source>
</reference>
<gene>
    <name evidence="3" type="ORF">T190607A01A_40025</name>
</gene>
<sequence>MKIIFTSFLLFLSLYVNGQSIIGQWETYDDKTKEKKATIEIYESNNQYFAKIIESYVSDKDAICFTCKGKQKNKPIIGLVIIENLIQDKNEFNGGTILDPENGKTYKCYLKLMNINKLKVRGYLGVSIFGRTQYWTRKKSK</sequence>
<proteinExistence type="predicted"/>
<dbReference type="InterPro" id="IPR019223">
    <property type="entry name" value="DUF2147"/>
</dbReference>
<keyword evidence="1" id="KW-0732">Signal</keyword>
<dbReference type="Proteomes" id="UP001497416">
    <property type="component" value="Unassembled WGS sequence"/>
</dbReference>
<evidence type="ECO:0000259" key="2">
    <source>
        <dbReference type="Pfam" id="PF09917"/>
    </source>
</evidence>
<dbReference type="Gene3D" id="2.40.128.520">
    <property type="match status" value="1"/>
</dbReference>
<keyword evidence="4" id="KW-1185">Reference proteome</keyword>
<feature type="chain" id="PRO_5046691544" evidence="1">
    <location>
        <begin position="19"/>
        <end position="141"/>
    </location>
</feature>
<evidence type="ECO:0000256" key="1">
    <source>
        <dbReference type="SAM" id="SignalP"/>
    </source>
</evidence>
<accession>A0ABM9P3R1</accession>
<evidence type="ECO:0000313" key="4">
    <source>
        <dbReference type="Proteomes" id="UP001497416"/>
    </source>
</evidence>
<dbReference type="RefSeq" id="WP_348712956.1">
    <property type="nucleotide sequence ID" value="NZ_CAXIXY010000006.1"/>
</dbReference>
<protein>
    <submittedName>
        <fullName evidence="3">DUF2147 domain-containing protein</fullName>
    </submittedName>
</protein>
<evidence type="ECO:0000313" key="3">
    <source>
        <dbReference type="EMBL" id="CAL2090500.1"/>
    </source>
</evidence>
<comment type="caution">
    <text evidence="3">The sequence shown here is derived from an EMBL/GenBank/DDBJ whole genome shotgun (WGS) entry which is preliminary data.</text>
</comment>
<feature type="domain" description="DUF2147" evidence="2">
    <location>
        <begin position="23"/>
        <end position="137"/>
    </location>
</feature>
<dbReference type="PANTHER" id="PTHR36919:SF3">
    <property type="entry name" value="BLL5882 PROTEIN"/>
    <property type="match status" value="1"/>
</dbReference>
<dbReference type="EMBL" id="CAXIXY010000006">
    <property type="protein sequence ID" value="CAL2090500.1"/>
    <property type="molecule type" value="Genomic_DNA"/>
</dbReference>
<dbReference type="Pfam" id="PF09917">
    <property type="entry name" value="DUF2147"/>
    <property type="match status" value="1"/>
</dbReference>
<organism evidence="3 4">
    <name type="scientific">Tenacibaculum platacis</name>
    <dbReference type="NCBI Taxonomy" id="3137852"/>
    <lineage>
        <taxon>Bacteria</taxon>
        <taxon>Pseudomonadati</taxon>
        <taxon>Bacteroidota</taxon>
        <taxon>Flavobacteriia</taxon>
        <taxon>Flavobacteriales</taxon>
        <taxon>Flavobacteriaceae</taxon>
        <taxon>Tenacibaculum</taxon>
    </lineage>
</organism>